<dbReference type="PANTHER" id="PTHR45138:SF9">
    <property type="entry name" value="DIGUANYLATE CYCLASE DGCM-RELATED"/>
    <property type="match status" value="1"/>
</dbReference>
<reference evidence="3 4" key="1">
    <citation type="submission" date="2017-12" db="EMBL/GenBank/DDBJ databases">
        <title>Genomes of bacteria within cyanobacterial aggregates.</title>
        <authorList>
            <person name="Cai H."/>
        </authorList>
    </citation>
    <scope>NUCLEOTIDE SEQUENCE [LARGE SCALE GENOMIC DNA]</scope>
    <source>
        <strain evidence="3 4">TH16</strain>
        <plasmid evidence="3 4">unnamed1</plasmid>
    </source>
</reference>
<protein>
    <recommendedName>
        <fullName evidence="1">diguanylate cyclase</fullName>
        <ecNumber evidence="1">2.7.7.65</ecNumber>
    </recommendedName>
</protein>
<dbReference type="PROSITE" id="PS50887">
    <property type="entry name" value="GGDEF"/>
    <property type="match status" value="1"/>
</dbReference>
<proteinExistence type="predicted"/>
<geneLocation type="plasmid" evidence="3 4">
    <name>unnamed1</name>
</geneLocation>
<sequence length="399" mass="42750">MGSVMLPALDLASIFIANAVVTGVAAFVLRFIRRYHPDLAGIGHWALGQACYAVGFVLLYFSMLDPFQRSSLPGFFFTIGGTLLTSLGFYRFLRLPGRPEPYGLAFFLLVVGFCLVVSMVLEEPGYIMASTVTTQAIISSVNFLLLRRHASGALRPAAVTLAVLHALWALLSLARALFIIGTGFDTQVAISMMPASMLGGTFLLTCHALGLVWMIVGRMQEHLVHQAATDPLTGALNRRALQARLEQERARVMREGGGFALATFDLDHFKLLNDTHGHVVGDATLVGVVNAAGTLLRPVDAVARLGGEEFCLLLPDVTGDGAMATAERLRCSLEGLEISSPSGPVAVAASFGVAWYGTHGHDWPTLLKAADSALYCAKRNGRNRVEVAPPLTDVDLRSA</sequence>
<dbReference type="GO" id="GO:0052621">
    <property type="term" value="F:diguanylate cyclase activity"/>
    <property type="evidence" value="ECO:0007669"/>
    <property type="project" value="UniProtKB-EC"/>
</dbReference>
<evidence type="ECO:0000256" key="1">
    <source>
        <dbReference type="ARBA" id="ARBA00012528"/>
    </source>
</evidence>
<gene>
    <name evidence="3" type="ORF">C0V82_21395</name>
</gene>
<dbReference type="InterPro" id="IPR043128">
    <property type="entry name" value="Rev_trsase/Diguanyl_cyclase"/>
</dbReference>
<evidence type="ECO:0000313" key="4">
    <source>
        <dbReference type="Proteomes" id="UP000234752"/>
    </source>
</evidence>
<dbReference type="NCBIfam" id="TIGR00254">
    <property type="entry name" value="GGDEF"/>
    <property type="match status" value="1"/>
</dbReference>
<dbReference type="EMBL" id="CP025613">
    <property type="protein sequence ID" value="AUN32979.1"/>
    <property type="molecule type" value="Genomic_DNA"/>
</dbReference>
<name>A0A2K9NIS0_9PROT</name>
<keyword evidence="4" id="KW-1185">Reference proteome</keyword>
<dbReference type="SUPFAM" id="SSF55073">
    <property type="entry name" value="Nucleotide cyclase"/>
    <property type="match status" value="1"/>
</dbReference>
<dbReference type="EC" id="2.7.7.65" evidence="1"/>
<dbReference type="PANTHER" id="PTHR45138">
    <property type="entry name" value="REGULATORY COMPONENTS OF SENSORY TRANSDUCTION SYSTEM"/>
    <property type="match status" value="1"/>
</dbReference>
<dbReference type="InterPro" id="IPR029787">
    <property type="entry name" value="Nucleotide_cyclase"/>
</dbReference>
<dbReference type="Gene3D" id="3.30.70.270">
    <property type="match status" value="1"/>
</dbReference>
<dbReference type="KEGG" id="ncb:C0V82_21395"/>
<dbReference type="SMART" id="SM00267">
    <property type="entry name" value="GGDEF"/>
    <property type="match status" value="1"/>
</dbReference>
<dbReference type="FunFam" id="3.30.70.270:FF:000001">
    <property type="entry name" value="Diguanylate cyclase domain protein"/>
    <property type="match status" value="1"/>
</dbReference>
<dbReference type="AlphaFoldDB" id="A0A2K9NIS0"/>
<dbReference type="CDD" id="cd01949">
    <property type="entry name" value="GGDEF"/>
    <property type="match status" value="1"/>
</dbReference>
<evidence type="ECO:0000256" key="2">
    <source>
        <dbReference type="ARBA" id="ARBA00034247"/>
    </source>
</evidence>
<organism evidence="3 4">
    <name type="scientific">Niveispirillum cyanobacteriorum</name>
    <dbReference type="NCBI Taxonomy" id="1612173"/>
    <lineage>
        <taxon>Bacteria</taxon>
        <taxon>Pseudomonadati</taxon>
        <taxon>Pseudomonadota</taxon>
        <taxon>Alphaproteobacteria</taxon>
        <taxon>Rhodospirillales</taxon>
        <taxon>Azospirillaceae</taxon>
        <taxon>Niveispirillum</taxon>
    </lineage>
</organism>
<keyword evidence="3" id="KW-0614">Plasmid</keyword>
<dbReference type="Proteomes" id="UP000234752">
    <property type="component" value="Plasmid unnamed1"/>
</dbReference>
<dbReference type="InterPro" id="IPR050469">
    <property type="entry name" value="Diguanylate_Cyclase"/>
</dbReference>
<evidence type="ECO:0000313" key="3">
    <source>
        <dbReference type="EMBL" id="AUN32979.1"/>
    </source>
</evidence>
<dbReference type="InterPro" id="IPR000160">
    <property type="entry name" value="GGDEF_dom"/>
</dbReference>
<dbReference type="Pfam" id="PF00990">
    <property type="entry name" value="GGDEF"/>
    <property type="match status" value="1"/>
</dbReference>
<accession>A0A2K9NIS0</accession>
<comment type="catalytic activity">
    <reaction evidence="2">
        <text>2 GTP = 3',3'-c-di-GMP + 2 diphosphate</text>
        <dbReference type="Rhea" id="RHEA:24898"/>
        <dbReference type="ChEBI" id="CHEBI:33019"/>
        <dbReference type="ChEBI" id="CHEBI:37565"/>
        <dbReference type="ChEBI" id="CHEBI:58805"/>
        <dbReference type="EC" id="2.7.7.65"/>
    </reaction>
</comment>